<dbReference type="AlphaFoldDB" id="A0AAD8NX35"/>
<gene>
    <name evidence="2" type="ORF">QVD17_19634</name>
</gene>
<comment type="caution">
    <text evidence="2">The sequence shown here is derived from an EMBL/GenBank/DDBJ whole genome shotgun (WGS) entry which is preliminary data.</text>
</comment>
<keyword evidence="1" id="KW-0812">Transmembrane</keyword>
<evidence type="ECO:0000313" key="3">
    <source>
        <dbReference type="Proteomes" id="UP001229421"/>
    </source>
</evidence>
<keyword evidence="1" id="KW-1133">Transmembrane helix</keyword>
<protein>
    <submittedName>
        <fullName evidence="2">Uncharacterized protein</fullName>
    </submittedName>
</protein>
<organism evidence="2 3">
    <name type="scientific">Tagetes erecta</name>
    <name type="common">African marigold</name>
    <dbReference type="NCBI Taxonomy" id="13708"/>
    <lineage>
        <taxon>Eukaryota</taxon>
        <taxon>Viridiplantae</taxon>
        <taxon>Streptophyta</taxon>
        <taxon>Embryophyta</taxon>
        <taxon>Tracheophyta</taxon>
        <taxon>Spermatophyta</taxon>
        <taxon>Magnoliopsida</taxon>
        <taxon>eudicotyledons</taxon>
        <taxon>Gunneridae</taxon>
        <taxon>Pentapetalae</taxon>
        <taxon>asterids</taxon>
        <taxon>campanulids</taxon>
        <taxon>Asterales</taxon>
        <taxon>Asteraceae</taxon>
        <taxon>Asteroideae</taxon>
        <taxon>Heliantheae alliance</taxon>
        <taxon>Tageteae</taxon>
        <taxon>Tagetes</taxon>
    </lineage>
</organism>
<keyword evidence="3" id="KW-1185">Reference proteome</keyword>
<dbReference type="Proteomes" id="UP001229421">
    <property type="component" value="Unassembled WGS sequence"/>
</dbReference>
<sequence length="99" mass="11236">MLDLVSRLWINKTISIFALFLIRMLGFWFGNNPARILLCMVCFMVKSLGLEVYKTSFLPNPVWALIQLGFGQGYSTRIVDQINSGRVGFYKGKNLPGET</sequence>
<evidence type="ECO:0000313" key="2">
    <source>
        <dbReference type="EMBL" id="KAK1424307.1"/>
    </source>
</evidence>
<reference evidence="2" key="1">
    <citation type="journal article" date="2023" name="bioRxiv">
        <title>Improved chromosome-level genome assembly for marigold (Tagetes erecta).</title>
        <authorList>
            <person name="Jiang F."/>
            <person name="Yuan L."/>
            <person name="Wang S."/>
            <person name="Wang H."/>
            <person name="Xu D."/>
            <person name="Wang A."/>
            <person name="Fan W."/>
        </authorList>
    </citation>
    <scope>NUCLEOTIDE SEQUENCE</scope>
    <source>
        <strain evidence="2">WSJ</strain>
        <tissue evidence="2">Leaf</tissue>
    </source>
</reference>
<accession>A0AAD8NX35</accession>
<feature type="transmembrane region" description="Helical" evidence="1">
    <location>
        <begin position="9"/>
        <end position="29"/>
    </location>
</feature>
<keyword evidence="1" id="KW-0472">Membrane</keyword>
<proteinExistence type="predicted"/>
<name>A0AAD8NX35_TARER</name>
<dbReference type="EMBL" id="JAUHHV010000005">
    <property type="protein sequence ID" value="KAK1424307.1"/>
    <property type="molecule type" value="Genomic_DNA"/>
</dbReference>
<evidence type="ECO:0000256" key="1">
    <source>
        <dbReference type="SAM" id="Phobius"/>
    </source>
</evidence>